<dbReference type="Gene3D" id="3.50.50.60">
    <property type="entry name" value="FAD/NAD(P)-binding domain"/>
    <property type="match status" value="1"/>
</dbReference>
<dbReference type="Proteomes" id="UP001499947">
    <property type="component" value="Unassembled WGS sequence"/>
</dbReference>
<reference evidence="3" key="1">
    <citation type="journal article" date="2019" name="Int. J. Syst. Evol. Microbiol.">
        <title>The Global Catalogue of Microorganisms (GCM) 10K type strain sequencing project: providing services to taxonomists for standard genome sequencing and annotation.</title>
        <authorList>
            <consortium name="The Broad Institute Genomics Platform"/>
            <consortium name="The Broad Institute Genome Sequencing Center for Infectious Disease"/>
            <person name="Wu L."/>
            <person name="Ma J."/>
        </authorList>
    </citation>
    <scope>NUCLEOTIDE SEQUENCE [LARGE SCALE GENOMIC DNA]</scope>
    <source>
        <strain evidence="3">JCM 13244</strain>
    </source>
</reference>
<evidence type="ECO:0000313" key="3">
    <source>
        <dbReference type="Proteomes" id="UP001499947"/>
    </source>
</evidence>
<proteinExistence type="predicted"/>
<dbReference type="EMBL" id="BAAALR010000005">
    <property type="protein sequence ID" value="GAA1667786.1"/>
    <property type="molecule type" value="Genomic_DNA"/>
</dbReference>
<dbReference type="InterPro" id="IPR036188">
    <property type="entry name" value="FAD/NAD-bd_sf"/>
</dbReference>
<accession>A0ABP4S5R7</accession>
<gene>
    <name evidence="2" type="ORF">GCM10009680_04120</name>
</gene>
<keyword evidence="3" id="KW-1185">Reference proteome</keyword>
<organism evidence="2 3">
    <name type="scientific">Streptomyces yatensis</name>
    <dbReference type="NCBI Taxonomy" id="155177"/>
    <lineage>
        <taxon>Bacteria</taxon>
        <taxon>Bacillati</taxon>
        <taxon>Actinomycetota</taxon>
        <taxon>Actinomycetes</taxon>
        <taxon>Kitasatosporales</taxon>
        <taxon>Streptomycetaceae</taxon>
        <taxon>Streptomyces</taxon>
        <taxon>Streptomyces violaceusniger group</taxon>
    </lineage>
</organism>
<sequence>MRQMSPPECDIRRGGVSGRSSWCSARGLSGHPRATSIGPRAREALLSTGRAEEFLAVAERRSESRPPMKARTIAEYDPVAAGPQADVSREFLDTIEGFTPAADLGGCGQHRIDPILLRAAQEAGGEVHWETHGWCRCVRPVTVST</sequence>
<comment type="caution">
    <text evidence="2">The sequence shown here is derived from an EMBL/GenBank/DDBJ whole genome shotgun (WGS) entry which is preliminary data.</text>
</comment>
<feature type="region of interest" description="Disordered" evidence="1">
    <location>
        <begin position="1"/>
        <end position="40"/>
    </location>
</feature>
<evidence type="ECO:0000256" key="1">
    <source>
        <dbReference type="SAM" id="MobiDB-lite"/>
    </source>
</evidence>
<protein>
    <submittedName>
        <fullName evidence="2">Uncharacterized protein</fullName>
    </submittedName>
</protein>
<name>A0ABP4S5R7_9ACTN</name>
<evidence type="ECO:0000313" key="2">
    <source>
        <dbReference type="EMBL" id="GAA1667786.1"/>
    </source>
</evidence>